<accession>A0ABP1JA36</accession>
<proteinExistence type="predicted"/>
<reference evidence="1 2" key="1">
    <citation type="submission" date="2024-07" db="EMBL/GenBank/DDBJ databases">
        <authorList>
            <person name="Akdeniz Z."/>
        </authorList>
    </citation>
    <scope>NUCLEOTIDE SEQUENCE [LARGE SCALE GENOMIC DNA]</scope>
</reference>
<keyword evidence="2" id="KW-1185">Reference proteome</keyword>
<evidence type="ECO:0000313" key="1">
    <source>
        <dbReference type="EMBL" id="CAL6033488.1"/>
    </source>
</evidence>
<organism evidence="1 2">
    <name type="scientific">Hexamita inflata</name>
    <dbReference type="NCBI Taxonomy" id="28002"/>
    <lineage>
        <taxon>Eukaryota</taxon>
        <taxon>Metamonada</taxon>
        <taxon>Diplomonadida</taxon>
        <taxon>Hexamitidae</taxon>
        <taxon>Hexamitinae</taxon>
        <taxon>Hexamita</taxon>
    </lineage>
</organism>
<comment type="caution">
    <text evidence="1">The sequence shown here is derived from an EMBL/GenBank/DDBJ whole genome shotgun (WGS) entry which is preliminary data.</text>
</comment>
<name>A0ABP1JA36_9EUKA</name>
<sequence length="164" mass="19807">MGRVLTINNQQFSCFLRHQVQFVCNQIFVSDYHMSMVFQKLSNAQRQQCWQNMSILLNKTCQQVKDFYYNSWVRQFSPDLTQFKEELVQLIEETKTQCEEKETARKVCDQLIQRYKHFDFNMKAINQYVRKLILKPQQDIEYRVFVYLSATSRLLTVQAEMAQF</sequence>
<protein>
    <submittedName>
        <fullName evidence="1">Uncharacterized protein</fullName>
    </submittedName>
</protein>
<gene>
    <name evidence="1" type="ORF">HINF_LOCUS34994</name>
</gene>
<dbReference type="EMBL" id="CAXDID020000125">
    <property type="protein sequence ID" value="CAL6033488.1"/>
    <property type="molecule type" value="Genomic_DNA"/>
</dbReference>
<evidence type="ECO:0000313" key="2">
    <source>
        <dbReference type="Proteomes" id="UP001642409"/>
    </source>
</evidence>
<dbReference type="Proteomes" id="UP001642409">
    <property type="component" value="Unassembled WGS sequence"/>
</dbReference>